<dbReference type="EMBL" id="CAQQ02096777">
    <property type="status" value="NOT_ANNOTATED_CDS"/>
    <property type="molecule type" value="Genomic_DNA"/>
</dbReference>
<dbReference type="HOGENOM" id="CLU_2742950_0_0_1"/>
<reference evidence="2" key="2">
    <citation type="submission" date="2015-06" db="UniProtKB">
        <authorList>
            <consortium name="EnsemblMetazoa"/>
        </authorList>
    </citation>
    <scope>IDENTIFICATION</scope>
</reference>
<dbReference type="AlphaFoldDB" id="T1GXS8"/>
<proteinExistence type="predicted"/>
<accession>T1GXS8</accession>
<feature type="region of interest" description="Disordered" evidence="1">
    <location>
        <begin position="1"/>
        <end position="48"/>
    </location>
</feature>
<dbReference type="EnsemblMetazoa" id="MESCA008633-RA">
    <property type="protein sequence ID" value="MESCA008633-PA"/>
    <property type="gene ID" value="MESCA008633"/>
</dbReference>
<feature type="compositionally biased region" description="Polar residues" evidence="1">
    <location>
        <begin position="33"/>
        <end position="48"/>
    </location>
</feature>
<dbReference type="Proteomes" id="UP000015102">
    <property type="component" value="Unassembled WGS sequence"/>
</dbReference>
<keyword evidence="3" id="KW-1185">Reference proteome</keyword>
<dbReference type="STRING" id="36166.T1GXS8"/>
<reference evidence="3" key="1">
    <citation type="submission" date="2013-02" db="EMBL/GenBank/DDBJ databases">
        <authorList>
            <person name="Hughes D."/>
        </authorList>
    </citation>
    <scope>NUCLEOTIDE SEQUENCE</scope>
    <source>
        <strain>Durham</strain>
        <strain evidence="3">NC isolate 2 -- Noor lab</strain>
    </source>
</reference>
<organism evidence="2 3">
    <name type="scientific">Megaselia scalaris</name>
    <name type="common">Humpbacked fly</name>
    <name type="synonym">Phora scalaris</name>
    <dbReference type="NCBI Taxonomy" id="36166"/>
    <lineage>
        <taxon>Eukaryota</taxon>
        <taxon>Metazoa</taxon>
        <taxon>Ecdysozoa</taxon>
        <taxon>Arthropoda</taxon>
        <taxon>Hexapoda</taxon>
        <taxon>Insecta</taxon>
        <taxon>Pterygota</taxon>
        <taxon>Neoptera</taxon>
        <taxon>Endopterygota</taxon>
        <taxon>Diptera</taxon>
        <taxon>Brachycera</taxon>
        <taxon>Muscomorpha</taxon>
        <taxon>Platypezoidea</taxon>
        <taxon>Phoridae</taxon>
        <taxon>Megaseliini</taxon>
        <taxon>Megaselia</taxon>
    </lineage>
</organism>
<evidence type="ECO:0000256" key="1">
    <source>
        <dbReference type="SAM" id="MobiDB-lite"/>
    </source>
</evidence>
<evidence type="ECO:0000313" key="3">
    <source>
        <dbReference type="Proteomes" id="UP000015102"/>
    </source>
</evidence>
<evidence type="ECO:0000313" key="2">
    <source>
        <dbReference type="EnsemblMetazoa" id="MESCA008633-PA"/>
    </source>
</evidence>
<protein>
    <submittedName>
        <fullName evidence="2">Uncharacterized protein</fullName>
    </submittedName>
</protein>
<name>T1GXS8_MEGSC</name>
<dbReference type="EMBL" id="CAQQ02096776">
    <property type="status" value="NOT_ANNOTATED_CDS"/>
    <property type="molecule type" value="Genomic_DNA"/>
</dbReference>
<sequence>MNEDARSPGAGSTPGPLSQQAPVLDTSDPEYTIIQSSSGSSFNFDNYQPCNRNGNRKFVVKLTLMSEQTAE</sequence>